<organism evidence="1 2">
    <name type="scientific">Nesidiocoris tenuis</name>
    <dbReference type="NCBI Taxonomy" id="355587"/>
    <lineage>
        <taxon>Eukaryota</taxon>
        <taxon>Metazoa</taxon>
        <taxon>Ecdysozoa</taxon>
        <taxon>Arthropoda</taxon>
        <taxon>Hexapoda</taxon>
        <taxon>Insecta</taxon>
        <taxon>Pterygota</taxon>
        <taxon>Neoptera</taxon>
        <taxon>Paraneoptera</taxon>
        <taxon>Hemiptera</taxon>
        <taxon>Heteroptera</taxon>
        <taxon>Panheteroptera</taxon>
        <taxon>Cimicomorpha</taxon>
        <taxon>Miridae</taxon>
        <taxon>Dicyphina</taxon>
        <taxon>Nesidiocoris</taxon>
    </lineage>
</organism>
<dbReference type="Proteomes" id="UP001307889">
    <property type="component" value="Chromosome 14"/>
</dbReference>
<gene>
    <name evidence="1" type="ORF">NTJ_15436</name>
</gene>
<evidence type="ECO:0000313" key="2">
    <source>
        <dbReference type="Proteomes" id="UP001307889"/>
    </source>
</evidence>
<keyword evidence="2" id="KW-1185">Reference proteome</keyword>
<name>A0ABN7BFX5_9HEMI</name>
<protein>
    <submittedName>
        <fullName evidence="1">Uncharacterized protein</fullName>
    </submittedName>
</protein>
<sequence length="91" mass="10060">MRRPVTIPNRGFTKSLGLLGDIWPDKGRGSVGLRNLGFRGDFLLMKSAQVDRFGLIRNRVRGKAESEAAQRSVRTAGAIPRIRALIADRPC</sequence>
<accession>A0ABN7BFX5</accession>
<proteinExistence type="predicted"/>
<dbReference type="EMBL" id="AP028922">
    <property type="protein sequence ID" value="BET02618.1"/>
    <property type="molecule type" value="Genomic_DNA"/>
</dbReference>
<evidence type="ECO:0000313" key="1">
    <source>
        <dbReference type="EMBL" id="BET02618.1"/>
    </source>
</evidence>
<reference evidence="1 2" key="1">
    <citation type="submission" date="2023-09" db="EMBL/GenBank/DDBJ databases">
        <title>Nesidiocoris tenuis whole genome shotgun sequence.</title>
        <authorList>
            <person name="Shibata T."/>
            <person name="Shimoda M."/>
            <person name="Kobayashi T."/>
            <person name="Uehara T."/>
        </authorList>
    </citation>
    <scope>NUCLEOTIDE SEQUENCE [LARGE SCALE GENOMIC DNA]</scope>
    <source>
        <strain evidence="1 2">Japan</strain>
    </source>
</reference>